<dbReference type="PANTHER" id="PTHR45708">
    <property type="entry name" value="ENDOCHITINASE"/>
    <property type="match status" value="1"/>
</dbReference>
<dbReference type="RefSeq" id="XP_048334530.1">
    <property type="nucleotide sequence ID" value="XM_048478573.2"/>
</dbReference>
<dbReference type="PROSITE" id="PS51910">
    <property type="entry name" value="GH18_2"/>
    <property type="match status" value="1"/>
</dbReference>
<dbReference type="InterPro" id="IPR045321">
    <property type="entry name" value="Cts1-like"/>
</dbReference>
<protein>
    <recommendedName>
        <fullName evidence="1">chitinase</fullName>
        <ecNumber evidence="1">3.2.1.14</ecNumber>
    </recommendedName>
</protein>
<name>A0ABM3ISA6_ZIZJJ</name>
<dbReference type="Pfam" id="PF00704">
    <property type="entry name" value="Glyco_hydro_18"/>
    <property type="match status" value="1"/>
</dbReference>
<dbReference type="CDD" id="cd02877">
    <property type="entry name" value="GH18_hevamine_XipI_class_III"/>
    <property type="match status" value="1"/>
</dbReference>
<dbReference type="InterPro" id="IPR001223">
    <property type="entry name" value="Glyco_hydro18_cat"/>
</dbReference>
<dbReference type="Proteomes" id="UP001652623">
    <property type="component" value="Chromosome 7"/>
</dbReference>
<keyword evidence="6" id="KW-0732">Signal</keyword>
<evidence type="ECO:0000313" key="8">
    <source>
        <dbReference type="Proteomes" id="UP001652623"/>
    </source>
</evidence>
<organism evidence="8 9">
    <name type="scientific">Ziziphus jujuba</name>
    <name type="common">Chinese jujube</name>
    <name type="synonym">Ziziphus sativa</name>
    <dbReference type="NCBI Taxonomy" id="326968"/>
    <lineage>
        <taxon>Eukaryota</taxon>
        <taxon>Viridiplantae</taxon>
        <taxon>Streptophyta</taxon>
        <taxon>Embryophyta</taxon>
        <taxon>Tracheophyta</taxon>
        <taxon>Spermatophyta</taxon>
        <taxon>Magnoliopsida</taxon>
        <taxon>eudicotyledons</taxon>
        <taxon>Gunneridae</taxon>
        <taxon>Pentapetalae</taxon>
        <taxon>rosids</taxon>
        <taxon>fabids</taxon>
        <taxon>Rosales</taxon>
        <taxon>Rhamnaceae</taxon>
        <taxon>Paliureae</taxon>
        <taxon>Ziziphus</taxon>
    </lineage>
</organism>
<comment type="similarity">
    <text evidence="5">Belongs to the glycosyl hydrolase 18 family.</text>
</comment>
<dbReference type="EC" id="3.2.1.14" evidence="1"/>
<dbReference type="InterPro" id="IPR001579">
    <property type="entry name" value="Glyco_hydro_18_chit_AS"/>
</dbReference>
<evidence type="ECO:0000256" key="5">
    <source>
        <dbReference type="RuleBase" id="RU004453"/>
    </source>
</evidence>
<keyword evidence="8" id="KW-1185">Reference proteome</keyword>
<feature type="chain" id="PRO_5045943689" description="chitinase" evidence="6">
    <location>
        <begin position="28"/>
        <end position="299"/>
    </location>
</feature>
<keyword evidence="3 4" id="KW-0326">Glycosidase</keyword>
<dbReference type="InterPro" id="IPR050542">
    <property type="entry name" value="Glycosyl_Hydrlase18_Chitinase"/>
</dbReference>
<dbReference type="GeneID" id="112492640"/>
<dbReference type="Gene3D" id="3.20.20.80">
    <property type="entry name" value="Glycosidases"/>
    <property type="match status" value="1"/>
</dbReference>
<evidence type="ECO:0000256" key="1">
    <source>
        <dbReference type="ARBA" id="ARBA00012729"/>
    </source>
</evidence>
<reference evidence="9" key="1">
    <citation type="submission" date="2025-08" db="UniProtKB">
        <authorList>
            <consortium name="RefSeq"/>
        </authorList>
    </citation>
    <scope>IDENTIFICATION</scope>
    <source>
        <tissue evidence="9">Seedling</tissue>
    </source>
</reference>
<feature type="domain" description="GH18" evidence="7">
    <location>
        <begin position="28"/>
        <end position="299"/>
    </location>
</feature>
<feature type="signal peptide" evidence="6">
    <location>
        <begin position="1"/>
        <end position="27"/>
    </location>
</feature>
<gene>
    <name evidence="9" type="primary">LOC112492640</name>
</gene>
<evidence type="ECO:0000256" key="6">
    <source>
        <dbReference type="SAM" id="SignalP"/>
    </source>
</evidence>
<evidence type="ECO:0000259" key="7">
    <source>
        <dbReference type="PROSITE" id="PS51910"/>
    </source>
</evidence>
<accession>A0ABM3ISA6</accession>
<proteinExistence type="inferred from homology"/>
<sequence>MACKSKLLSQTLVSLLALLALFCKSDAGSLVIYWGQNGKEGTLTDLCATGRYNIVNIAFLSTFGNGKKPQINLAGHCDPTIKGCQRVSTDIRYCQRREIKVLLSIGGGDGAYTLSSAADARTVADYIWNNFLGGQSNSRPLGDAILDGVDFDIERGNTYYAALAKRLSELSKNSGRKYYLSAAPQCPFPDKYLNDALSTGLFDYVWVQFYNNPPCQYSSSNPNAFKNAWGQWNSIPVGKVFVGLPASRAAANSGFVTPQVLISQVLPLVKSSAKYGGVMLWDKYNDDQSGYSSQIKSSV</sequence>
<evidence type="ECO:0000313" key="9">
    <source>
        <dbReference type="RefSeq" id="XP_048334530.1"/>
    </source>
</evidence>
<dbReference type="PANTHER" id="PTHR45708:SF67">
    <property type="entry name" value="CHITINASE"/>
    <property type="match status" value="1"/>
</dbReference>
<evidence type="ECO:0000256" key="2">
    <source>
        <dbReference type="ARBA" id="ARBA00022801"/>
    </source>
</evidence>
<evidence type="ECO:0000256" key="3">
    <source>
        <dbReference type="ARBA" id="ARBA00023295"/>
    </source>
</evidence>
<evidence type="ECO:0000256" key="4">
    <source>
        <dbReference type="RuleBase" id="RU000489"/>
    </source>
</evidence>
<dbReference type="SUPFAM" id="SSF51445">
    <property type="entry name" value="(Trans)glycosidases"/>
    <property type="match status" value="1"/>
</dbReference>
<dbReference type="PROSITE" id="PS01095">
    <property type="entry name" value="GH18_1"/>
    <property type="match status" value="1"/>
</dbReference>
<dbReference type="InterPro" id="IPR017853">
    <property type="entry name" value="GH"/>
</dbReference>
<keyword evidence="2 4" id="KW-0378">Hydrolase</keyword>